<accession>A0A8S1NIQ2</accession>
<evidence type="ECO:0000313" key="1">
    <source>
        <dbReference type="EMBL" id="CAD8092997.1"/>
    </source>
</evidence>
<name>A0A8S1NIQ2_9CILI</name>
<dbReference type="EMBL" id="CAJJDN010000060">
    <property type="protein sequence ID" value="CAD8092997.1"/>
    <property type="molecule type" value="Genomic_DNA"/>
</dbReference>
<evidence type="ECO:0000313" key="2">
    <source>
        <dbReference type="Proteomes" id="UP000692954"/>
    </source>
</evidence>
<dbReference type="GO" id="GO:0051726">
    <property type="term" value="P:regulation of cell cycle"/>
    <property type="evidence" value="ECO:0007669"/>
    <property type="project" value="InterPro"/>
</dbReference>
<dbReference type="GO" id="GO:0000977">
    <property type="term" value="F:RNA polymerase II transcription regulatory region sequence-specific DNA binding"/>
    <property type="evidence" value="ECO:0007669"/>
    <property type="project" value="TreeGrafter"/>
</dbReference>
<dbReference type="InterPro" id="IPR015648">
    <property type="entry name" value="Transcrpt_fac_DP"/>
</dbReference>
<sequence length="158" mass="18249">MLQESQSVSLSQKDLFLPNCSFQVNNLSKTFHSQLLFEPQPLQITFDNLPQSQPLSQQIIDKTHKFSNLKQQTPTQVFPLKKSTQEQLQSTVSNYQIQKEPHKSQKGLRNLSIKVKQIVFESQPTSYKDVAENLVQELTQEEGRIQHCVLLKNITVKR</sequence>
<dbReference type="GO" id="GO:0005634">
    <property type="term" value="C:nucleus"/>
    <property type="evidence" value="ECO:0007669"/>
    <property type="project" value="TreeGrafter"/>
</dbReference>
<proteinExistence type="predicted"/>
<dbReference type="PANTHER" id="PTHR12548:SF9">
    <property type="entry name" value="TRANSCRIPTION FACTOR DP"/>
    <property type="match status" value="1"/>
</dbReference>
<dbReference type="AlphaFoldDB" id="A0A8S1NIQ2"/>
<organism evidence="1 2">
    <name type="scientific">Paramecium sonneborni</name>
    <dbReference type="NCBI Taxonomy" id="65129"/>
    <lineage>
        <taxon>Eukaryota</taxon>
        <taxon>Sar</taxon>
        <taxon>Alveolata</taxon>
        <taxon>Ciliophora</taxon>
        <taxon>Intramacronucleata</taxon>
        <taxon>Oligohymenophorea</taxon>
        <taxon>Peniculida</taxon>
        <taxon>Parameciidae</taxon>
        <taxon>Paramecium</taxon>
    </lineage>
</organism>
<comment type="caution">
    <text evidence="1">The sequence shown here is derived from an EMBL/GenBank/DDBJ whole genome shotgun (WGS) entry which is preliminary data.</text>
</comment>
<dbReference type="GO" id="GO:0000981">
    <property type="term" value="F:DNA-binding transcription factor activity, RNA polymerase II-specific"/>
    <property type="evidence" value="ECO:0007669"/>
    <property type="project" value="TreeGrafter"/>
</dbReference>
<keyword evidence="2" id="KW-1185">Reference proteome</keyword>
<dbReference type="GO" id="GO:0005667">
    <property type="term" value="C:transcription regulator complex"/>
    <property type="evidence" value="ECO:0007669"/>
    <property type="project" value="InterPro"/>
</dbReference>
<gene>
    <name evidence="1" type="ORF">PSON_ATCC_30995.1.T0600043</name>
</gene>
<dbReference type="PANTHER" id="PTHR12548">
    <property type="entry name" value="TRANSCRIPTION FACTOR DP"/>
    <property type="match status" value="1"/>
</dbReference>
<dbReference type="Proteomes" id="UP000692954">
    <property type="component" value="Unassembled WGS sequence"/>
</dbReference>
<reference evidence="1" key="1">
    <citation type="submission" date="2021-01" db="EMBL/GenBank/DDBJ databases">
        <authorList>
            <consortium name="Genoscope - CEA"/>
            <person name="William W."/>
        </authorList>
    </citation>
    <scope>NUCLEOTIDE SEQUENCE</scope>
</reference>
<protein>
    <submittedName>
        <fullName evidence="1">Uncharacterized protein</fullName>
    </submittedName>
</protein>